<comment type="caution">
    <text evidence="2">The sequence shown here is derived from an EMBL/GenBank/DDBJ whole genome shotgun (WGS) entry which is preliminary data.</text>
</comment>
<dbReference type="EMBL" id="PHQY01000677">
    <property type="protein sequence ID" value="PJO41184.1"/>
    <property type="molecule type" value="Genomic_DNA"/>
</dbReference>
<evidence type="ECO:0000313" key="3">
    <source>
        <dbReference type="Proteomes" id="UP000232101"/>
    </source>
</evidence>
<name>A0A2M9PZE7_9BACI</name>
<organism evidence="2 3">
    <name type="scientific">Lysinibacillus xylanilyticus</name>
    <dbReference type="NCBI Taxonomy" id="582475"/>
    <lineage>
        <taxon>Bacteria</taxon>
        <taxon>Bacillati</taxon>
        <taxon>Bacillota</taxon>
        <taxon>Bacilli</taxon>
        <taxon>Bacillales</taxon>
        <taxon>Bacillaceae</taxon>
        <taxon>Lysinibacillus</taxon>
    </lineage>
</organism>
<gene>
    <name evidence="2" type="ORF">CWD94_23895</name>
</gene>
<protein>
    <recommendedName>
        <fullName evidence="1">Transposase IS204/IS1001/IS1096/IS1165 DDE domain-containing protein</fullName>
    </recommendedName>
</protein>
<accession>A0A2M9PZE7</accession>
<evidence type="ECO:0000259" key="1">
    <source>
        <dbReference type="Pfam" id="PF01610"/>
    </source>
</evidence>
<sequence length="55" mass="6499">MLNSFSFNYSNGFLEGINNKTKVMKRNAYGFRRFDHFRAKILLNLKYKKIGVHLG</sequence>
<reference evidence="2 3" key="1">
    <citation type="submission" date="2017-11" db="EMBL/GenBank/DDBJ databases">
        <title>Bacterial isolate from king chilli rhizosphere.</title>
        <authorList>
            <person name="Takhelmayum P."/>
            <person name="Sarangthem I."/>
        </authorList>
    </citation>
    <scope>NUCLEOTIDE SEQUENCE [LARGE SCALE GENOMIC DNA]</scope>
    <source>
        <strain evidence="3">t26</strain>
    </source>
</reference>
<evidence type="ECO:0000313" key="2">
    <source>
        <dbReference type="EMBL" id="PJO41184.1"/>
    </source>
</evidence>
<dbReference type="InterPro" id="IPR047951">
    <property type="entry name" value="Transpos_ISL3"/>
</dbReference>
<dbReference type="PANTHER" id="PTHR33498:SF1">
    <property type="entry name" value="TRANSPOSASE FOR INSERTION SEQUENCE ELEMENT IS1557"/>
    <property type="match status" value="1"/>
</dbReference>
<proteinExistence type="predicted"/>
<dbReference type="AlphaFoldDB" id="A0A2M9PZE7"/>
<dbReference type="InterPro" id="IPR002560">
    <property type="entry name" value="Transposase_DDE"/>
</dbReference>
<dbReference type="Pfam" id="PF01610">
    <property type="entry name" value="DDE_Tnp_ISL3"/>
    <property type="match status" value="1"/>
</dbReference>
<feature type="domain" description="Transposase IS204/IS1001/IS1096/IS1165 DDE" evidence="1">
    <location>
        <begin position="1"/>
        <end position="41"/>
    </location>
</feature>
<dbReference type="PANTHER" id="PTHR33498">
    <property type="entry name" value="TRANSPOSASE FOR INSERTION SEQUENCE ELEMENT IS1557"/>
    <property type="match status" value="1"/>
</dbReference>
<dbReference type="Proteomes" id="UP000232101">
    <property type="component" value="Unassembled WGS sequence"/>
</dbReference>